<dbReference type="Pfam" id="PF00480">
    <property type="entry name" value="ROK"/>
    <property type="match status" value="1"/>
</dbReference>
<dbReference type="Gene3D" id="1.10.10.10">
    <property type="entry name" value="Winged helix-like DNA-binding domain superfamily/Winged helix DNA-binding domain"/>
    <property type="match status" value="1"/>
</dbReference>
<dbReference type="SUPFAM" id="SSF46785">
    <property type="entry name" value="Winged helix' DNA-binding domain"/>
    <property type="match status" value="1"/>
</dbReference>
<accession>A0A511N0A0</accession>
<reference evidence="1 2" key="1">
    <citation type="submission" date="2019-07" db="EMBL/GenBank/DDBJ databases">
        <title>Whole genome shotgun sequence of Deinococcus cellulosilyticus NBRC 106333.</title>
        <authorList>
            <person name="Hosoyama A."/>
            <person name="Uohara A."/>
            <person name="Ohji S."/>
            <person name="Ichikawa N."/>
        </authorList>
    </citation>
    <scope>NUCLEOTIDE SEQUENCE [LARGE SCALE GENOMIC DNA]</scope>
    <source>
        <strain evidence="1 2">NBRC 106333</strain>
    </source>
</reference>
<dbReference type="OrthoDB" id="64250at2"/>
<sequence>MTTPPETRSARERVFDALKQGSATRPELAQRTGLSVVSVIAATDELIETGLVALDDTPPPTGRGRPAAKVRLRLDAHTITTIDLGTPEVIAGRYNLLGQRLFTDAPRAHGSPFTLYDQSPEKNVDRLYQWLADQGPAQLSVISVLGAVHPRTRRIHSYPLNLKDHPLEHELSQRLGWPVLVENDANLSAWQMWHTLKLSKDDPLVFLNFSAGIGLGMVLGGQIYYGSTGAAGEVSYAADPEKRGRHDILARKLLKHLHSVLPHSNTSQVAALAAEGNKAALRALKRFNQDLANHLTAVAAVLDPTVMVLQDLPHAAGPLLEEVRRALTDLDLPTKVIISPLGPYGGLDSAGAYGAAWLERVRLGLAEGPVTRPEPL</sequence>
<dbReference type="RefSeq" id="WP_146884083.1">
    <property type="nucleotide sequence ID" value="NZ_BJXB01000007.1"/>
</dbReference>
<dbReference type="PANTHER" id="PTHR18964:SF173">
    <property type="entry name" value="GLUCOKINASE"/>
    <property type="match status" value="1"/>
</dbReference>
<name>A0A511N0A0_DEIC1</name>
<keyword evidence="2" id="KW-1185">Reference proteome</keyword>
<comment type="caution">
    <text evidence="1">The sequence shown here is derived from an EMBL/GenBank/DDBJ whole genome shotgun (WGS) entry which is preliminary data.</text>
</comment>
<protein>
    <submittedName>
        <fullName evidence="1">Sugar kinase</fullName>
    </submittedName>
</protein>
<dbReference type="AlphaFoldDB" id="A0A511N0A0"/>
<dbReference type="Proteomes" id="UP000321306">
    <property type="component" value="Unassembled WGS sequence"/>
</dbReference>
<keyword evidence="1" id="KW-0808">Transferase</keyword>
<keyword evidence="1" id="KW-0418">Kinase</keyword>
<dbReference type="InterPro" id="IPR043129">
    <property type="entry name" value="ATPase_NBD"/>
</dbReference>
<evidence type="ECO:0000313" key="1">
    <source>
        <dbReference type="EMBL" id="GEM46263.1"/>
    </source>
</evidence>
<dbReference type="Gene3D" id="3.30.420.40">
    <property type="match status" value="2"/>
</dbReference>
<dbReference type="PANTHER" id="PTHR18964">
    <property type="entry name" value="ROK (REPRESSOR, ORF, KINASE) FAMILY"/>
    <property type="match status" value="1"/>
</dbReference>
<dbReference type="GO" id="GO:0016301">
    <property type="term" value="F:kinase activity"/>
    <property type="evidence" value="ECO:0007669"/>
    <property type="project" value="UniProtKB-KW"/>
</dbReference>
<evidence type="ECO:0000313" key="2">
    <source>
        <dbReference type="Proteomes" id="UP000321306"/>
    </source>
</evidence>
<dbReference type="EMBL" id="BJXB01000007">
    <property type="protein sequence ID" value="GEM46263.1"/>
    <property type="molecule type" value="Genomic_DNA"/>
</dbReference>
<gene>
    <name evidence="1" type="ORF">DC3_18980</name>
</gene>
<dbReference type="InterPro" id="IPR036388">
    <property type="entry name" value="WH-like_DNA-bd_sf"/>
</dbReference>
<dbReference type="CDD" id="cd23763">
    <property type="entry name" value="ASKHA_ATPase_ROK"/>
    <property type="match status" value="1"/>
</dbReference>
<dbReference type="InterPro" id="IPR000600">
    <property type="entry name" value="ROK"/>
</dbReference>
<dbReference type="InterPro" id="IPR036390">
    <property type="entry name" value="WH_DNA-bd_sf"/>
</dbReference>
<proteinExistence type="predicted"/>
<dbReference type="SUPFAM" id="SSF53067">
    <property type="entry name" value="Actin-like ATPase domain"/>
    <property type="match status" value="1"/>
</dbReference>
<organism evidence="1 2">
    <name type="scientific">Deinococcus cellulosilyticus (strain DSM 18568 / NBRC 106333 / KACC 11606 / 5516J-15)</name>
    <dbReference type="NCBI Taxonomy" id="1223518"/>
    <lineage>
        <taxon>Bacteria</taxon>
        <taxon>Thermotogati</taxon>
        <taxon>Deinococcota</taxon>
        <taxon>Deinococci</taxon>
        <taxon>Deinococcales</taxon>
        <taxon>Deinococcaceae</taxon>
        <taxon>Deinococcus</taxon>
    </lineage>
</organism>